<keyword evidence="2" id="KW-1185">Reference proteome</keyword>
<sequence length="208" mass="23971">MHESFLARATEALILHLEKFGEHSIWEYDPSGLRILLSSSYKSYGRTSQAAYERYIEQVIAQLVGLYREALKLPEELFDIKGPPAPRVPPPVSLGQTIALDLKGNWWKSWWFRRRGYQAYAADFHRMIKEETTTFLADLKTTQADVFHDAIFAQADAFLTDQSDVLFNTITPPTLDKVKVDRLFDRQSLEARDADLRQAHQHLDVYAP</sequence>
<organism evidence="1 2">
    <name type="scientific">Roseovarius gaetbuli</name>
    <dbReference type="NCBI Taxonomy" id="1356575"/>
    <lineage>
        <taxon>Bacteria</taxon>
        <taxon>Pseudomonadati</taxon>
        <taxon>Pseudomonadota</taxon>
        <taxon>Alphaproteobacteria</taxon>
        <taxon>Rhodobacterales</taxon>
        <taxon>Roseobacteraceae</taxon>
        <taxon>Roseovarius</taxon>
    </lineage>
</organism>
<accession>A0A1X7ACX1</accession>
<reference evidence="2" key="1">
    <citation type="submission" date="2017-03" db="EMBL/GenBank/DDBJ databases">
        <authorList>
            <person name="Rodrigo-Torres L."/>
            <person name="Arahal R.D."/>
            <person name="Lucena T."/>
        </authorList>
    </citation>
    <scope>NUCLEOTIDE SEQUENCE [LARGE SCALE GENOMIC DNA]</scope>
    <source>
        <strain evidence="2">CECT 8370</strain>
    </source>
</reference>
<evidence type="ECO:0000313" key="2">
    <source>
        <dbReference type="Proteomes" id="UP000194012"/>
    </source>
</evidence>
<gene>
    <name evidence="1" type="ORF">ROG8370_03849</name>
</gene>
<name>A0A1X7ACX1_9RHOB</name>
<dbReference type="AlphaFoldDB" id="A0A1X7ACX1"/>
<proteinExistence type="predicted"/>
<protein>
    <submittedName>
        <fullName evidence="1">Uncharacterized protein</fullName>
    </submittedName>
</protein>
<dbReference type="EMBL" id="FWFJ01000077">
    <property type="protein sequence ID" value="SLN76106.1"/>
    <property type="molecule type" value="Genomic_DNA"/>
</dbReference>
<dbReference type="Proteomes" id="UP000194012">
    <property type="component" value="Unassembled WGS sequence"/>
</dbReference>
<dbReference type="OrthoDB" id="7927795at2"/>
<evidence type="ECO:0000313" key="1">
    <source>
        <dbReference type="EMBL" id="SLN76106.1"/>
    </source>
</evidence>
<dbReference type="RefSeq" id="WP_085828736.1">
    <property type="nucleotide sequence ID" value="NZ_FWFJ01000077.1"/>
</dbReference>